<feature type="compositionally biased region" description="Basic and acidic residues" evidence="1">
    <location>
        <begin position="23"/>
        <end position="34"/>
    </location>
</feature>
<dbReference type="AlphaFoldDB" id="Q6ETF8"/>
<dbReference type="Proteomes" id="UP000000763">
    <property type="component" value="Chromosome 2"/>
</dbReference>
<sequence length="130" mass="15321">MRMEFQHLTQLSPRLEWQQKQLAKREKQCREKRPQKSSSSVDDDSDLLGAPSIRHPRFLPFDHLSPLPSFPRSTPQFLTAFRWPPCKAPKLQLGAWTFIYGHYKKNTLYRHFSSTVEALIKCLYNNVEAF</sequence>
<organism evidence="2 3">
    <name type="scientific">Oryza sativa subsp. japonica</name>
    <name type="common">Rice</name>
    <dbReference type="NCBI Taxonomy" id="39947"/>
    <lineage>
        <taxon>Eukaryota</taxon>
        <taxon>Viridiplantae</taxon>
        <taxon>Streptophyta</taxon>
        <taxon>Embryophyta</taxon>
        <taxon>Tracheophyta</taxon>
        <taxon>Spermatophyta</taxon>
        <taxon>Magnoliopsida</taxon>
        <taxon>Liliopsida</taxon>
        <taxon>Poales</taxon>
        <taxon>Poaceae</taxon>
        <taxon>BOP clade</taxon>
        <taxon>Oryzoideae</taxon>
        <taxon>Oryzeae</taxon>
        <taxon>Oryzinae</taxon>
        <taxon>Oryza</taxon>
        <taxon>Oryza sativa</taxon>
    </lineage>
</organism>
<evidence type="ECO:0000313" key="3">
    <source>
        <dbReference type="Proteomes" id="UP000000763"/>
    </source>
</evidence>
<name>Q6ETF8_ORYSJ</name>
<dbReference type="EMBL" id="AP004847">
    <property type="protein sequence ID" value="BAD28062.1"/>
    <property type="molecule type" value="Genomic_DNA"/>
</dbReference>
<gene>
    <name evidence="2" type="primary">OJ1298_H07.13</name>
</gene>
<reference evidence="3" key="2">
    <citation type="journal article" date="2008" name="Nucleic Acids Res.">
        <title>The rice annotation project database (RAP-DB): 2008 update.</title>
        <authorList>
            <consortium name="The rice annotation project (RAP)"/>
        </authorList>
    </citation>
    <scope>GENOME REANNOTATION</scope>
    <source>
        <strain evidence="3">cv. Nipponbare</strain>
    </source>
</reference>
<feature type="region of interest" description="Disordered" evidence="1">
    <location>
        <begin position="22"/>
        <end position="49"/>
    </location>
</feature>
<evidence type="ECO:0000313" key="2">
    <source>
        <dbReference type="EMBL" id="BAD28062.1"/>
    </source>
</evidence>
<proteinExistence type="predicted"/>
<accession>Q6ETF8</accession>
<protein>
    <submittedName>
        <fullName evidence="2">Uncharacterized protein</fullName>
    </submittedName>
</protein>
<evidence type="ECO:0000256" key="1">
    <source>
        <dbReference type="SAM" id="MobiDB-lite"/>
    </source>
</evidence>
<reference evidence="3" key="1">
    <citation type="journal article" date="2005" name="Nature">
        <title>The map-based sequence of the rice genome.</title>
        <authorList>
            <consortium name="International rice genome sequencing project (IRGSP)"/>
            <person name="Matsumoto T."/>
            <person name="Wu J."/>
            <person name="Kanamori H."/>
            <person name="Katayose Y."/>
            <person name="Fujisawa M."/>
            <person name="Namiki N."/>
            <person name="Mizuno H."/>
            <person name="Yamamoto K."/>
            <person name="Antonio B.A."/>
            <person name="Baba T."/>
            <person name="Sakata K."/>
            <person name="Nagamura Y."/>
            <person name="Aoki H."/>
            <person name="Arikawa K."/>
            <person name="Arita K."/>
            <person name="Bito T."/>
            <person name="Chiden Y."/>
            <person name="Fujitsuka N."/>
            <person name="Fukunaka R."/>
            <person name="Hamada M."/>
            <person name="Harada C."/>
            <person name="Hayashi A."/>
            <person name="Hijishita S."/>
            <person name="Honda M."/>
            <person name="Hosokawa S."/>
            <person name="Ichikawa Y."/>
            <person name="Idonuma A."/>
            <person name="Iijima M."/>
            <person name="Ikeda M."/>
            <person name="Ikeno M."/>
            <person name="Ito K."/>
            <person name="Ito S."/>
            <person name="Ito T."/>
            <person name="Ito Y."/>
            <person name="Ito Y."/>
            <person name="Iwabuchi A."/>
            <person name="Kamiya K."/>
            <person name="Karasawa W."/>
            <person name="Kurita K."/>
            <person name="Katagiri S."/>
            <person name="Kikuta A."/>
            <person name="Kobayashi H."/>
            <person name="Kobayashi N."/>
            <person name="Machita K."/>
            <person name="Maehara T."/>
            <person name="Masukawa M."/>
            <person name="Mizubayashi T."/>
            <person name="Mukai Y."/>
            <person name="Nagasaki H."/>
            <person name="Nagata Y."/>
            <person name="Naito S."/>
            <person name="Nakashima M."/>
            <person name="Nakama Y."/>
            <person name="Nakamichi Y."/>
            <person name="Nakamura M."/>
            <person name="Meguro A."/>
            <person name="Negishi M."/>
            <person name="Ohta I."/>
            <person name="Ohta T."/>
            <person name="Okamoto M."/>
            <person name="Ono N."/>
            <person name="Saji S."/>
            <person name="Sakaguchi M."/>
            <person name="Sakai K."/>
            <person name="Shibata M."/>
            <person name="Shimokawa T."/>
            <person name="Song J."/>
            <person name="Takazaki Y."/>
            <person name="Terasawa K."/>
            <person name="Tsugane M."/>
            <person name="Tsuji K."/>
            <person name="Ueda S."/>
            <person name="Waki K."/>
            <person name="Yamagata H."/>
            <person name="Yamamoto M."/>
            <person name="Yamamoto S."/>
            <person name="Yamane H."/>
            <person name="Yoshiki S."/>
            <person name="Yoshihara R."/>
            <person name="Yukawa K."/>
            <person name="Zhong H."/>
            <person name="Yano M."/>
            <person name="Yuan Q."/>
            <person name="Ouyang S."/>
            <person name="Liu J."/>
            <person name="Jones K.M."/>
            <person name="Gansberger K."/>
            <person name="Moffat K."/>
            <person name="Hill J."/>
            <person name="Bera J."/>
            <person name="Fadrosh D."/>
            <person name="Jin S."/>
            <person name="Johri S."/>
            <person name="Kim M."/>
            <person name="Overton L."/>
            <person name="Reardon M."/>
            <person name="Tsitrin T."/>
            <person name="Vuong H."/>
            <person name="Weaver B."/>
            <person name="Ciecko A."/>
            <person name="Tallon L."/>
            <person name="Jackson J."/>
            <person name="Pai G."/>
            <person name="Aken S.V."/>
            <person name="Utterback T."/>
            <person name="Reidmuller S."/>
            <person name="Feldblyum T."/>
            <person name="Hsiao J."/>
            <person name="Zismann V."/>
            <person name="Iobst S."/>
            <person name="de Vazeille A.R."/>
            <person name="Buell C.R."/>
            <person name="Ying K."/>
            <person name="Li Y."/>
            <person name="Lu T."/>
            <person name="Huang Y."/>
            <person name="Zhao Q."/>
            <person name="Feng Q."/>
            <person name="Zhang L."/>
            <person name="Zhu J."/>
            <person name="Weng Q."/>
            <person name="Mu J."/>
            <person name="Lu Y."/>
            <person name="Fan D."/>
            <person name="Liu Y."/>
            <person name="Guan J."/>
            <person name="Zhang Y."/>
            <person name="Yu S."/>
            <person name="Liu X."/>
            <person name="Zhang Y."/>
            <person name="Hong G."/>
            <person name="Han B."/>
            <person name="Choisne N."/>
            <person name="Demange N."/>
            <person name="Orjeda G."/>
            <person name="Samain S."/>
            <person name="Cattolico L."/>
            <person name="Pelletier E."/>
            <person name="Couloux A."/>
            <person name="Segurens B."/>
            <person name="Wincker P."/>
            <person name="D'Hont A."/>
            <person name="Scarpelli C."/>
            <person name="Weissenbach J."/>
            <person name="Salanoubat M."/>
            <person name="Quetier F."/>
            <person name="Yu Y."/>
            <person name="Kim H.R."/>
            <person name="Rambo T."/>
            <person name="Currie J."/>
            <person name="Collura K."/>
            <person name="Luo M."/>
            <person name="Yang T."/>
            <person name="Ammiraju J.S.S."/>
            <person name="Engler F."/>
            <person name="Soderlund C."/>
            <person name="Wing R.A."/>
            <person name="Palmer L.E."/>
            <person name="de la Bastide M."/>
            <person name="Spiegel L."/>
            <person name="Nascimento L."/>
            <person name="Zutavern T."/>
            <person name="O'Shaughnessy A."/>
            <person name="Dike S."/>
            <person name="Dedhia N."/>
            <person name="Preston R."/>
            <person name="Balija V."/>
            <person name="McCombie W.R."/>
            <person name="Chow T."/>
            <person name="Chen H."/>
            <person name="Chung M."/>
            <person name="Chen C."/>
            <person name="Shaw J."/>
            <person name="Wu H."/>
            <person name="Hsiao K."/>
            <person name="Chao Y."/>
            <person name="Chu M."/>
            <person name="Cheng C."/>
            <person name="Hour A."/>
            <person name="Lee P."/>
            <person name="Lin S."/>
            <person name="Lin Y."/>
            <person name="Liou J."/>
            <person name="Liu S."/>
            <person name="Hsing Y."/>
            <person name="Raghuvanshi S."/>
            <person name="Mohanty A."/>
            <person name="Bharti A.K."/>
            <person name="Gaur A."/>
            <person name="Gupta V."/>
            <person name="Kumar D."/>
            <person name="Ravi V."/>
            <person name="Vij S."/>
            <person name="Kapur A."/>
            <person name="Khurana P."/>
            <person name="Khurana P."/>
            <person name="Khurana J.P."/>
            <person name="Tyagi A.K."/>
            <person name="Gaikwad K."/>
            <person name="Singh A."/>
            <person name="Dalal V."/>
            <person name="Srivastava S."/>
            <person name="Dixit A."/>
            <person name="Pal A.K."/>
            <person name="Ghazi I.A."/>
            <person name="Yadav M."/>
            <person name="Pandit A."/>
            <person name="Bhargava A."/>
            <person name="Sureshbabu K."/>
            <person name="Batra K."/>
            <person name="Sharma T.R."/>
            <person name="Mohapatra T."/>
            <person name="Singh N.K."/>
            <person name="Messing J."/>
            <person name="Nelson A.B."/>
            <person name="Fuks G."/>
            <person name="Kavchok S."/>
            <person name="Keizer G."/>
            <person name="Linton E."/>
            <person name="Llaca V."/>
            <person name="Song R."/>
            <person name="Tanyolac B."/>
            <person name="Young S."/>
            <person name="Ho-Il K."/>
            <person name="Hahn J.H."/>
            <person name="Sangsakoo G."/>
            <person name="Vanavichit A."/>
            <person name="de Mattos Luiz.A.T."/>
            <person name="Zimmer P.D."/>
            <person name="Malone G."/>
            <person name="Dellagostin O."/>
            <person name="de Oliveira A.C."/>
            <person name="Bevan M."/>
            <person name="Bancroft I."/>
            <person name="Minx P."/>
            <person name="Cordum H."/>
            <person name="Wilson R."/>
            <person name="Cheng Z."/>
            <person name="Jin W."/>
            <person name="Jiang J."/>
            <person name="Leong S.A."/>
            <person name="Iwama H."/>
            <person name="Gojobori T."/>
            <person name="Itoh T."/>
            <person name="Niimura Y."/>
            <person name="Fujii Y."/>
            <person name="Habara T."/>
            <person name="Sakai H."/>
            <person name="Sato Y."/>
            <person name="Wilson G."/>
            <person name="Kumar K."/>
            <person name="McCouch S."/>
            <person name="Juretic N."/>
            <person name="Hoen D."/>
            <person name="Wright S."/>
            <person name="Bruskiewich R."/>
            <person name="Bureau T."/>
            <person name="Miyao A."/>
            <person name="Hirochika H."/>
            <person name="Nishikawa T."/>
            <person name="Kadowaki K."/>
            <person name="Sugiura M."/>
            <person name="Burr B."/>
            <person name="Sasaki T."/>
        </authorList>
    </citation>
    <scope>NUCLEOTIDE SEQUENCE [LARGE SCALE GENOMIC DNA]</scope>
    <source>
        <strain evidence="3">cv. Nipponbare</strain>
    </source>
</reference>